<proteinExistence type="predicted"/>
<sequence length="71" mass="7888">MMGRRGRKRGARRAFAFFLNIPSRIGLATGFLSPIDNVDPAHRVIIIVKRVLNLSLSLSLSLSLALPIHHE</sequence>
<reference evidence="1" key="1">
    <citation type="submission" date="2018-01" db="EMBL/GenBank/DDBJ databases">
        <title>An insight into the sialome of Amazonian anophelines.</title>
        <authorList>
            <person name="Ribeiro J.M."/>
            <person name="Scarpassa V."/>
            <person name="Calvo E."/>
        </authorList>
    </citation>
    <scope>NUCLEOTIDE SEQUENCE</scope>
    <source>
        <tissue evidence="1">Salivary glands</tissue>
    </source>
</reference>
<protein>
    <submittedName>
        <fullName evidence="1">Putative secreted protein</fullName>
    </submittedName>
</protein>
<organism evidence="1">
    <name type="scientific">Anopheles marajoara</name>
    <dbReference type="NCBI Taxonomy" id="58244"/>
    <lineage>
        <taxon>Eukaryota</taxon>
        <taxon>Metazoa</taxon>
        <taxon>Ecdysozoa</taxon>
        <taxon>Arthropoda</taxon>
        <taxon>Hexapoda</taxon>
        <taxon>Insecta</taxon>
        <taxon>Pterygota</taxon>
        <taxon>Neoptera</taxon>
        <taxon>Endopterygota</taxon>
        <taxon>Diptera</taxon>
        <taxon>Nematocera</taxon>
        <taxon>Culicoidea</taxon>
        <taxon>Culicidae</taxon>
        <taxon>Anophelinae</taxon>
        <taxon>Anopheles</taxon>
    </lineage>
</organism>
<name>A0A2M4CDS1_9DIPT</name>
<dbReference type="EMBL" id="GGFJ01014341">
    <property type="protein sequence ID" value="MBW63482.1"/>
    <property type="molecule type" value="Transcribed_RNA"/>
</dbReference>
<accession>A0A2M4CDS1</accession>
<dbReference type="AlphaFoldDB" id="A0A2M4CDS1"/>
<evidence type="ECO:0000313" key="1">
    <source>
        <dbReference type="EMBL" id="MBW63482.1"/>
    </source>
</evidence>